<dbReference type="EMBL" id="KZ772723">
    <property type="protein sequence ID" value="PTQ38491.1"/>
    <property type="molecule type" value="Genomic_DNA"/>
</dbReference>
<feature type="compositionally biased region" description="Basic residues" evidence="1">
    <location>
        <begin position="110"/>
        <end position="119"/>
    </location>
</feature>
<evidence type="ECO:0000313" key="2">
    <source>
        <dbReference type="EMBL" id="PTQ38491.1"/>
    </source>
</evidence>
<proteinExistence type="predicted"/>
<feature type="compositionally biased region" description="Basic and acidic residues" evidence="1">
    <location>
        <begin position="97"/>
        <end position="109"/>
    </location>
</feature>
<protein>
    <submittedName>
        <fullName evidence="2">Uncharacterized protein</fullName>
    </submittedName>
</protein>
<organism evidence="2 3">
    <name type="scientific">Marchantia polymorpha</name>
    <name type="common">Common liverwort</name>
    <name type="synonym">Marchantia aquatica</name>
    <dbReference type="NCBI Taxonomy" id="3197"/>
    <lineage>
        <taxon>Eukaryota</taxon>
        <taxon>Viridiplantae</taxon>
        <taxon>Streptophyta</taxon>
        <taxon>Embryophyta</taxon>
        <taxon>Marchantiophyta</taxon>
        <taxon>Marchantiopsida</taxon>
        <taxon>Marchantiidae</taxon>
        <taxon>Marchantiales</taxon>
        <taxon>Marchantiaceae</taxon>
        <taxon>Marchantia</taxon>
    </lineage>
</organism>
<accession>A0A2R6WXA5</accession>
<dbReference type="AlphaFoldDB" id="A0A2R6WXA5"/>
<evidence type="ECO:0000256" key="1">
    <source>
        <dbReference type="SAM" id="MobiDB-lite"/>
    </source>
</evidence>
<feature type="region of interest" description="Disordered" evidence="1">
    <location>
        <begin position="1"/>
        <end position="137"/>
    </location>
</feature>
<dbReference type="Proteomes" id="UP000244005">
    <property type="component" value="Unassembled WGS sequence"/>
</dbReference>
<feature type="compositionally biased region" description="Polar residues" evidence="1">
    <location>
        <begin position="10"/>
        <end position="22"/>
    </location>
</feature>
<feature type="compositionally biased region" description="Low complexity" evidence="1">
    <location>
        <begin position="49"/>
        <end position="61"/>
    </location>
</feature>
<name>A0A2R6WXA5_MARPO</name>
<keyword evidence="3" id="KW-1185">Reference proteome</keyword>
<reference evidence="3" key="1">
    <citation type="journal article" date="2017" name="Cell">
        <title>Insights into land plant evolution garnered from the Marchantia polymorpha genome.</title>
        <authorList>
            <person name="Bowman J.L."/>
            <person name="Kohchi T."/>
            <person name="Yamato K.T."/>
            <person name="Jenkins J."/>
            <person name="Shu S."/>
            <person name="Ishizaki K."/>
            <person name="Yamaoka S."/>
            <person name="Nishihama R."/>
            <person name="Nakamura Y."/>
            <person name="Berger F."/>
            <person name="Adam C."/>
            <person name="Aki S.S."/>
            <person name="Althoff F."/>
            <person name="Araki T."/>
            <person name="Arteaga-Vazquez M.A."/>
            <person name="Balasubrmanian S."/>
            <person name="Barry K."/>
            <person name="Bauer D."/>
            <person name="Boehm C.R."/>
            <person name="Briginshaw L."/>
            <person name="Caballero-Perez J."/>
            <person name="Catarino B."/>
            <person name="Chen F."/>
            <person name="Chiyoda S."/>
            <person name="Chovatia M."/>
            <person name="Davies K.M."/>
            <person name="Delmans M."/>
            <person name="Demura T."/>
            <person name="Dierschke T."/>
            <person name="Dolan L."/>
            <person name="Dorantes-Acosta A.E."/>
            <person name="Eklund D.M."/>
            <person name="Florent S.N."/>
            <person name="Flores-Sandoval E."/>
            <person name="Fujiyama A."/>
            <person name="Fukuzawa H."/>
            <person name="Galik B."/>
            <person name="Grimanelli D."/>
            <person name="Grimwood J."/>
            <person name="Grossniklaus U."/>
            <person name="Hamada T."/>
            <person name="Haseloff J."/>
            <person name="Hetherington A.J."/>
            <person name="Higo A."/>
            <person name="Hirakawa Y."/>
            <person name="Hundley H.N."/>
            <person name="Ikeda Y."/>
            <person name="Inoue K."/>
            <person name="Inoue S.I."/>
            <person name="Ishida S."/>
            <person name="Jia Q."/>
            <person name="Kakita M."/>
            <person name="Kanazawa T."/>
            <person name="Kawai Y."/>
            <person name="Kawashima T."/>
            <person name="Kennedy M."/>
            <person name="Kinose K."/>
            <person name="Kinoshita T."/>
            <person name="Kohara Y."/>
            <person name="Koide E."/>
            <person name="Komatsu K."/>
            <person name="Kopischke S."/>
            <person name="Kubo M."/>
            <person name="Kyozuka J."/>
            <person name="Lagercrantz U."/>
            <person name="Lin S.S."/>
            <person name="Lindquist E."/>
            <person name="Lipzen A.M."/>
            <person name="Lu C.W."/>
            <person name="De Luna E."/>
            <person name="Martienssen R.A."/>
            <person name="Minamino N."/>
            <person name="Mizutani M."/>
            <person name="Mizutani M."/>
            <person name="Mochizuki N."/>
            <person name="Monte I."/>
            <person name="Mosher R."/>
            <person name="Nagasaki H."/>
            <person name="Nakagami H."/>
            <person name="Naramoto S."/>
            <person name="Nishitani K."/>
            <person name="Ohtani M."/>
            <person name="Okamoto T."/>
            <person name="Okumura M."/>
            <person name="Phillips J."/>
            <person name="Pollak B."/>
            <person name="Reinders A."/>
            <person name="Rovekamp M."/>
            <person name="Sano R."/>
            <person name="Sawa S."/>
            <person name="Schmid M.W."/>
            <person name="Shirakawa M."/>
            <person name="Solano R."/>
            <person name="Spunde A."/>
            <person name="Suetsugu N."/>
            <person name="Sugano S."/>
            <person name="Sugiyama A."/>
            <person name="Sun R."/>
            <person name="Suzuki Y."/>
            <person name="Takenaka M."/>
            <person name="Takezawa D."/>
            <person name="Tomogane H."/>
            <person name="Tsuzuki M."/>
            <person name="Ueda T."/>
            <person name="Umeda M."/>
            <person name="Ward J.M."/>
            <person name="Watanabe Y."/>
            <person name="Yazaki K."/>
            <person name="Yokoyama R."/>
            <person name="Yoshitake Y."/>
            <person name="Yotsui I."/>
            <person name="Zachgo S."/>
            <person name="Schmutz J."/>
        </authorList>
    </citation>
    <scope>NUCLEOTIDE SEQUENCE [LARGE SCALE GENOMIC DNA]</scope>
    <source>
        <strain evidence="3">Tak-1</strain>
    </source>
</reference>
<sequence length="205" mass="22256">MFRSEKEKSVANQKSNNSSRTGCRSPEADGVSSSTPRRIFTSRGGVIPSSESARVSSSTTSEDNRIVLKYFAGGESGNFQSPPPPATRPSVWVTVSARRERNSGRAERSRCRRRHRSTRVARGGGWGRPGQARPGQQRCAALREGGERERVTASVPASYSPLSSSFCLSRPRGVSLLLRASEPESESASEAETRVVVVVEEEEAE</sequence>
<evidence type="ECO:0000313" key="3">
    <source>
        <dbReference type="Proteomes" id="UP000244005"/>
    </source>
</evidence>
<gene>
    <name evidence="2" type="ORF">MARPO_0051s0091</name>
</gene>